<organism evidence="2 3">
    <name type="scientific">Lactococcus nasutitermitis</name>
    <dbReference type="NCBI Taxonomy" id="1652957"/>
    <lineage>
        <taxon>Bacteria</taxon>
        <taxon>Bacillati</taxon>
        <taxon>Bacillota</taxon>
        <taxon>Bacilli</taxon>
        <taxon>Lactobacillales</taxon>
        <taxon>Streptococcaceae</taxon>
        <taxon>Lactococcus</taxon>
    </lineage>
</organism>
<dbReference type="PROSITE" id="PS51186">
    <property type="entry name" value="GNAT"/>
    <property type="match status" value="1"/>
</dbReference>
<proteinExistence type="predicted"/>
<dbReference type="CDD" id="cd04301">
    <property type="entry name" value="NAT_SF"/>
    <property type="match status" value="1"/>
</dbReference>
<protein>
    <submittedName>
        <fullName evidence="2">GNAT family N-acetyltransferase</fullName>
    </submittedName>
</protein>
<dbReference type="PANTHER" id="PTHR39173">
    <property type="entry name" value="ACETYLTRANSFERASE"/>
    <property type="match status" value="1"/>
</dbReference>
<comment type="caution">
    <text evidence="2">The sequence shown here is derived from an EMBL/GenBank/DDBJ whole genome shotgun (WGS) entry which is preliminary data.</text>
</comment>
<dbReference type="Gene3D" id="3.40.630.30">
    <property type="match status" value="1"/>
</dbReference>
<dbReference type="EMBL" id="JBHSGD010000005">
    <property type="protein sequence ID" value="MFC4652205.1"/>
    <property type="molecule type" value="Genomic_DNA"/>
</dbReference>
<keyword evidence="3" id="KW-1185">Reference proteome</keyword>
<accession>A0ABV9JFD5</accession>
<feature type="domain" description="N-acetyltransferase" evidence="1">
    <location>
        <begin position="5"/>
        <end position="173"/>
    </location>
</feature>
<evidence type="ECO:0000313" key="2">
    <source>
        <dbReference type="EMBL" id="MFC4652205.1"/>
    </source>
</evidence>
<dbReference type="Proteomes" id="UP001595987">
    <property type="component" value="Unassembled WGS sequence"/>
</dbReference>
<dbReference type="InterPro" id="IPR000182">
    <property type="entry name" value="GNAT_dom"/>
</dbReference>
<evidence type="ECO:0000259" key="1">
    <source>
        <dbReference type="PROSITE" id="PS51186"/>
    </source>
</evidence>
<dbReference type="RefSeq" id="WP_213535389.1">
    <property type="nucleotide sequence ID" value="NZ_BOVQ01000004.1"/>
</dbReference>
<dbReference type="InterPro" id="IPR016181">
    <property type="entry name" value="Acyl_CoA_acyltransferase"/>
</dbReference>
<name>A0ABV9JFD5_9LACT</name>
<dbReference type="PANTHER" id="PTHR39173:SF1">
    <property type="entry name" value="ACETYLTRANSFERASE"/>
    <property type="match status" value="1"/>
</dbReference>
<dbReference type="Pfam" id="PF00583">
    <property type="entry name" value="Acetyltransf_1"/>
    <property type="match status" value="1"/>
</dbReference>
<reference evidence="3" key="1">
    <citation type="journal article" date="2019" name="Int. J. Syst. Evol. Microbiol.">
        <title>The Global Catalogue of Microorganisms (GCM) 10K type strain sequencing project: providing services to taxonomists for standard genome sequencing and annotation.</title>
        <authorList>
            <consortium name="The Broad Institute Genomics Platform"/>
            <consortium name="The Broad Institute Genome Sequencing Center for Infectious Disease"/>
            <person name="Wu L."/>
            <person name="Ma J."/>
        </authorList>
    </citation>
    <scope>NUCLEOTIDE SEQUENCE [LARGE SCALE GENOMIC DNA]</scope>
    <source>
        <strain evidence="3">CCUG 63287</strain>
    </source>
</reference>
<gene>
    <name evidence="2" type="ORF">ACFO26_04725</name>
</gene>
<evidence type="ECO:0000313" key="3">
    <source>
        <dbReference type="Proteomes" id="UP001595987"/>
    </source>
</evidence>
<sequence>MVEKLEIRQLELSDEGAFERYFAKWENEPIVNYHVRRFSDLESFADYLTAFEREKTESNSYSGSTSTKYFSFLENGEIAGSIDCRWEIEKGDLLMTGGHIGYMVAPDCRRQGVASALLDFALGKYLETGIFRVMISALETNGASRAVIEKFGGVLENIVDEDGENLCRYWIEL</sequence>
<dbReference type="SUPFAM" id="SSF55729">
    <property type="entry name" value="Acyl-CoA N-acyltransferases (Nat)"/>
    <property type="match status" value="1"/>
</dbReference>